<sequence>MLTTHGLPCACRIFTALQGGVGIYIDLVHRFWRTLEIGEGANIPEIVADSAQVTEQFRSLVDDVLARDISVIRDISRIVHDELHPEHAGYEEPIPNLVRRGRPQRQRNSTIRNLSFVEHVRNTGPRTNCDQGATSSGNTQSRTSLGTRRFMSIDLIPPRWKESIPDFMFQYIRGYTDAIPDGNCGFRCAAEFFLGDQERYGEIRSTVVGEIKKLPQQYTRVYLPETISNALYRIDWRGGRCGEEHWMVSDPDLWPIATHFNAVVVIFSIGGESSLIPNMTILPLENRYAATRPSKEIVMAFVNGNHYIILDMTPDFPLPSIPHYWRGLADYDVRD</sequence>
<feature type="compositionally biased region" description="Polar residues" evidence="1">
    <location>
        <begin position="124"/>
        <end position="143"/>
    </location>
</feature>
<feature type="region of interest" description="Disordered" evidence="1">
    <location>
        <begin position="122"/>
        <end position="143"/>
    </location>
</feature>
<gene>
    <name evidence="3" type="primary">LOC110794199</name>
</gene>
<evidence type="ECO:0000313" key="2">
    <source>
        <dbReference type="Proteomes" id="UP000813463"/>
    </source>
</evidence>
<reference evidence="3" key="2">
    <citation type="submission" date="2025-08" db="UniProtKB">
        <authorList>
            <consortium name="RefSeq"/>
        </authorList>
    </citation>
    <scope>IDENTIFICATION</scope>
    <source>
        <tissue evidence="3">Leaf</tissue>
    </source>
</reference>
<dbReference type="AlphaFoldDB" id="A0A9R0IT43"/>
<reference evidence="2" key="1">
    <citation type="journal article" date="2021" name="Nat. Commun.">
        <title>Genomic analyses provide insights into spinach domestication and the genetic basis of agronomic traits.</title>
        <authorList>
            <person name="Cai X."/>
            <person name="Sun X."/>
            <person name="Xu C."/>
            <person name="Sun H."/>
            <person name="Wang X."/>
            <person name="Ge C."/>
            <person name="Zhang Z."/>
            <person name="Wang Q."/>
            <person name="Fei Z."/>
            <person name="Jiao C."/>
            <person name="Wang Q."/>
        </authorList>
    </citation>
    <scope>NUCLEOTIDE SEQUENCE [LARGE SCALE GENOMIC DNA]</scope>
    <source>
        <strain evidence="2">cv. Varoflay</strain>
    </source>
</reference>
<keyword evidence="2" id="KW-1185">Reference proteome</keyword>
<name>A0A9R0IT43_SPIOL</name>
<evidence type="ECO:0008006" key="4">
    <source>
        <dbReference type="Google" id="ProtNLM"/>
    </source>
</evidence>
<proteinExistence type="predicted"/>
<dbReference type="RefSeq" id="XP_021854836.1">
    <property type="nucleotide sequence ID" value="XM_021999144.1"/>
</dbReference>
<protein>
    <recommendedName>
        <fullName evidence="4">OTU domain-containing protein</fullName>
    </recommendedName>
</protein>
<dbReference type="Gene3D" id="3.90.70.80">
    <property type="match status" value="1"/>
</dbReference>
<dbReference type="CDD" id="cd22744">
    <property type="entry name" value="OTU"/>
    <property type="match status" value="1"/>
</dbReference>
<organism evidence="2 3">
    <name type="scientific">Spinacia oleracea</name>
    <name type="common">Spinach</name>
    <dbReference type="NCBI Taxonomy" id="3562"/>
    <lineage>
        <taxon>Eukaryota</taxon>
        <taxon>Viridiplantae</taxon>
        <taxon>Streptophyta</taxon>
        <taxon>Embryophyta</taxon>
        <taxon>Tracheophyta</taxon>
        <taxon>Spermatophyta</taxon>
        <taxon>Magnoliopsida</taxon>
        <taxon>eudicotyledons</taxon>
        <taxon>Gunneridae</taxon>
        <taxon>Pentapetalae</taxon>
        <taxon>Caryophyllales</taxon>
        <taxon>Chenopodiaceae</taxon>
        <taxon>Chenopodioideae</taxon>
        <taxon>Anserineae</taxon>
        <taxon>Spinacia</taxon>
    </lineage>
</organism>
<dbReference type="Proteomes" id="UP000813463">
    <property type="component" value="Chromosome 6"/>
</dbReference>
<evidence type="ECO:0000256" key="1">
    <source>
        <dbReference type="SAM" id="MobiDB-lite"/>
    </source>
</evidence>
<accession>A0A9R0IT43</accession>
<dbReference type="OrthoDB" id="1413353at2759"/>
<dbReference type="KEGG" id="soe:110794199"/>
<evidence type="ECO:0000313" key="3">
    <source>
        <dbReference type="RefSeq" id="XP_021854836.1"/>
    </source>
</evidence>
<dbReference type="GeneID" id="110794199"/>